<organism evidence="5 6">
    <name type="scientific">Oleiphilus messinensis</name>
    <dbReference type="NCBI Taxonomy" id="141451"/>
    <lineage>
        <taxon>Bacteria</taxon>
        <taxon>Pseudomonadati</taxon>
        <taxon>Pseudomonadota</taxon>
        <taxon>Gammaproteobacteria</taxon>
        <taxon>Oceanospirillales</taxon>
        <taxon>Oleiphilaceae</taxon>
        <taxon>Oleiphilus</taxon>
    </lineage>
</organism>
<dbReference type="Gene3D" id="3.30.70.270">
    <property type="match status" value="1"/>
</dbReference>
<evidence type="ECO:0000256" key="3">
    <source>
        <dbReference type="ARBA" id="ARBA00034247"/>
    </source>
</evidence>
<protein>
    <recommendedName>
        <fullName evidence="2">diguanylate cyclase</fullName>
        <ecNumber evidence="2">2.7.7.65</ecNumber>
    </recommendedName>
</protein>
<evidence type="ECO:0000313" key="6">
    <source>
        <dbReference type="Proteomes" id="UP000196027"/>
    </source>
</evidence>
<gene>
    <name evidence="5" type="ORF">OLMES_3150</name>
</gene>
<dbReference type="AlphaFoldDB" id="A0A1Y0I9J0"/>
<proteinExistence type="predicted"/>
<dbReference type="KEGG" id="ome:OLMES_3150"/>
<dbReference type="PANTHER" id="PTHR45138:SF9">
    <property type="entry name" value="DIGUANYLATE CYCLASE DGCM-RELATED"/>
    <property type="match status" value="1"/>
</dbReference>
<dbReference type="FunFam" id="3.30.70.270:FF:000001">
    <property type="entry name" value="Diguanylate cyclase domain protein"/>
    <property type="match status" value="1"/>
</dbReference>
<keyword evidence="6" id="KW-1185">Reference proteome</keyword>
<dbReference type="InterPro" id="IPR029787">
    <property type="entry name" value="Nucleotide_cyclase"/>
</dbReference>
<dbReference type="NCBIfam" id="TIGR00254">
    <property type="entry name" value="GGDEF"/>
    <property type="match status" value="1"/>
</dbReference>
<name>A0A1Y0I9J0_9GAMM</name>
<dbReference type="InterPro" id="IPR050469">
    <property type="entry name" value="Diguanylate_Cyclase"/>
</dbReference>
<dbReference type="SUPFAM" id="SSF55073">
    <property type="entry name" value="Nucleotide cyclase"/>
    <property type="match status" value="1"/>
</dbReference>
<dbReference type="PROSITE" id="PS50887">
    <property type="entry name" value="GGDEF"/>
    <property type="match status" value="1"/>
</dbReference>
<dbReference type="Proteomes" id="UP000196027">
    <property type="component" value="Chromosome"/>
</dbReference>
<dbReference type="EMBL" id="CP021425">
    <property type="protein sequence ID" value="ARU57192.1"/>
    <property type="molecule type" value="Genomic_DNA"/>
</dbReference>
<evidence type="ECO:0000313" key="5">
    <source>
        <dbReference type="EMBL" id="ARU57192.1"/>
    </source>
</evidence>
<comment type="cofactor">
    <cofactor evidence="1">
        <name>Mg(2+)</name>
        <dbReference type="ChEBI" id="CHEBI:18420"/>
    </cofactor>
</comment>
<dbReference type="InterPro" id="IPR043128">
    <property type="entry name" value="Rev_trsase/Diguanyl_cyclase"/>
</dbReference>
<accession>A0A1Y0I9J0</accession>
<evidence type="ECO:0000256" key="2">
    <source>
        <dbReference type="ARBA" id="ARBA00012528"/>
    </source>
</evidence>
<sequence length="232" mass="26279">MTDRSDRKPLCPVEHDQCEYLSELVELRQQVSQLAELVHTDTLTGLNNFRFFIQALEQELERTRRTGYSTALVMMDLDHFKQVNDQWGHEVGNKALVLAAQLIRAGVRKMDIPCRYGGEEFAIILPSTDLRQSIQVAERIREMLENSPLFIQDAQEINLTASFGIELFRFGDSSDAKQLVRKADQLLYEAKASGRNQVCFGTQEQDASAAAVSEEEKDTLFSLFGGQQADEE</sequence>
<reference evidence="5 6" key="1">
    <citation type="submission" date="2017-05" db="EMBL/GenBank/DDBJ databases">
        <title>Genomic insights into alkan degradation activity of Oleiphilus messinensis.</title>
        <authorList>
            <person name="Kozyavkin S.A."/>
            <person name="Slesarev A.I."/>
            <person name="Golyshin P.N."/>
            <person name="Korzhenkov A."/>
            <person name="Golyshina O.N."/>
            <person name="Toshchakov S.V."/>
        </authorList>
    </citation>
    <scope>NUCLEOTIDE SEQUENCE [LARGE SCALE GENOMIC DNA]</scope>
    <source>
        <strain evidence="5 6">ME102</strain>
    </source>
</reference>
<dbReference type="OrthoDB" id="5296913at2"/>
<dbReference type="EC" id="2.7.7.65" evidence="2"/>
<evidence type="ECO:0000256" key="1">
    <source>
        <dbReference type="ARBA" id="ARBA00001946"/>
    </source>
</evidence>
<dbReference type="CDD" id="cd01949">
    <property type="entry name" value="GGDEF"/>
    <property type="match status" value="1"/>
</dbReference>
<comment type="catalytic activity">
    <reaction evidence="3">
        <text>2 GTP = 3',3'-c-di-GMP + 2 diphosphate</text>
        <dbReference type="Rhea" id="RHEA:24898"/>
        <dbReference type="ChEBI" id="CHEBI:33019"/>
        <dbReference type="ChEBI" id="CHEBI:37565"/>
        <dbReference type="ChEBI" id="CHEBI:58805"/>
        <dbReference type="EC" id="2.7.7.65"/>
    </reaction>
</comment>
<dbReference type="SMART" id="SM00267">
    <property type="entry name" value="GGDEF"/>
    <property type="match status" value="1"/>
</dbReference>
<dbReference type="PANTHER" id="PTHR45138">
    <property type="entry name" value="REGULATORY COMPONENTS OF SENSORY TRANSDUCTION SYSTEM"/>
    <property type="match status" value="1"/>
</dbReference>
<dbReference type="GO" id="GO:0052621">
    <property type="term" value="F:diguanylate cyclase activity"/>
    <property type="evidence" value="ECO:0007669"/>
    <property type="project" value="UniProtKB-EC"/>
</dbReference>
<dbReference type="InterPro" id="IPR000160">
    <property type="entry name" value="GGDEF_dom"/>
</dbReference>
<feature type="domain" description="GGDEF" evidence="4">
    <location>
        <begin position="68"/>
        <end position="203"/>
    </location>
</feature>
<dbReference type="Pfam" id="PF00990">
    <property type="entry name" value="GGDEF"/>
    <property type="match status" value="1"/>
</dbReference>
<evidence type="ECO:0000259" key="4">
    <source>
        <dbReference type="PROSITE" id="PS50887"/>
    </source>
</evidence>
<dbReference type="RefSeq" id="WP_087462113.1">
    <property type="nucleotide sequence ID" value="NZ_CP021425.1"/>
</dbReference>